<comment type="caution">
    <text evidence="4">The sequence shown here is derived from an EMBL/GenBank/DDBJ whole genome shotgun (WGS) entry which is preliminary data.</text>
</comment>
<dbReference type="RefSeq" id="WP_189444025.1">
    <property type="nucleotide sequence ID" value="NZ_BMZI01000003.1"/>
</dbReference>
<evidence type="ECO:0000259" key="2">
    <source>
        <dbReference type="Pfam" id="PF03972"/>
    </source>
</evidence>
<dbReference type="PANTHER" id="PTHR16943">
    <property type="entry name" value="2-METHYLCITRATE DEHYDRATASE-RELATED"/>
    <property type="match status" value="1"/>
</dbReference>
<protein>
    <submittedName>
        <fullName evidence="4">2-methylcitrate dehydratase</fullName>
    </submittedName>
</protein>
<dbReference type="SUPFAM" id="SSF103378">
    <property type="entry name" value="2-methylcitrate dehydratase PrpD"/>
    <property type="match status" value="1"/>
</dbReference>
<accession>A0ABQ3DVF7</accession>
<dbReference type="Pfam" id="PF03972">
    <property type="entry name" value="MmgE_PrpD_N"/>
    <property type="match status" value="1"/>
</dbReference>
<dbReference type="InterPro" id="IPR005656">
    <property type="entry name" value="MmgE_PrpD"/>
</dbReference>
<name>A0ABQ3DVF7_9GAMM</name>
<dbReference type="Proteomes" id="UP000646745">
    <property type="component" value="Unassembled WGS sequence"/>
</dbReference>
<evidence type="ECO:0000259" key="3">
    <source>
        <dbReference type="Pfam" id="PF19305"/>
    </source>
</evidence>
<dbReference type="Pfam" id="PF19305">
    <property type="entry name" value="MmgE_PrpD_C"/>
    <property type="match status" value="1"/>
</dbReference>
<reference evidence="5" key="1">
    <citation type="journal article" date="2019" name="Int. J. Syst. Evol. Microbiol.">
        <title>The Global Catalogue of Microorganisms (GCM) 10K type strain sequencing project: providing services to taxonomists for standard genome sequencing and annotation.</title>
        <authorList>
            <consortium name="The Broad Institute Genomics Platform"/>
            <consortium name="The Broad Institute Genome Sequencing Center for Infectious Disease"/>
            <person name="Wu L."/>
            <person name="Ma J."/>
        </authorList>
    </citation>
    <scope>NUCLEOTIDE SEQUENCE [LARGE SCALE GENOMIC DNA]</scope>
    <source>
        <strain evidence="5">KCTC 32998</strain>
    </source>
</reference>
<dbReference type="PANTHER" id="PTHR16943:SF8">
    <property type="entry name" value="2-METHYLCITRATE DEHYDRATASE"/>
    <property type="match status" value="1"/>
</dbReference>
<dbReference type="InterPro" id="IPR042188">
    <property type="entry name" value="MmgE/PrpD_sf_2"/>
</dbReference>
<feature type="domain" description="MmgE/PrpD C-terminal" evidence="3">
    <location>
        <begin position="273"/>
        <end position="442"/>
    </location>
</feature>
<evidence type="ECO:0000313" key="4">
    <source>
        <dbReference type="EMBL" id="GHB17088.1"/>
    </source>
</evidence>
<dbReference type="EMBL" id="BMZI01000003">
    <property type="protein sequence ID" value="GHB17088.1"/>
    <property type="molecule type" value="Genomic_DNA"/>
</dbReference>
<feature type="domain" description="MmgE/PrpD N-terminal" evidence="2">
    <location>
        <begin position="14"/>
        <end position="251"/>
    </location>
</feature>
<proteinExistence type="inferred from homology"/>
<gene>
    <name evidence="4" type="ORF">GCM10009038_14740</name>
</gene>
<dbReference type="InterPro" id="IPR042183">
    <property type="entry name" value="MmgE/PrpD_sf_1"/>
</dbReference>
<keyword evidence="5" id="KW-1185">Reference proteome</keyword>
<dbReference type="InterPro" id="IPR045336">
    <property type="entry name" value="MmgE_PrpD_N"/>
</dbReference>
<dbReference type="InterPro" id="IPR045337">
    <property type="entry name" value="MmgE_PrpD_C"/>
</dbReference>
<comment type="similarity">
    <text evidence="1">Belongs to the PrpD family.</text>
</comment>
<dbReference type="Gene3D" id="3.30.1330.120">
    <property type="entry name" value="2-methylcitrate dehydratase PrpD"/>
    <property type="match status" value="1"/>
</dbReference>
<organism evidence="4 5">
    <name type="scientific">Salinicola rhizosphaerae</name>
    <dbReference type="NCBI Taxonomy" id="1443141"/>
    <lineage>
        <taxon>Bacteria</taxon>
        <taxon>Pseudomonadati</taxon>
        <taxon>Pseudomonadota</taxon>
        <taxon>Gammaproteobacteria</taxon>
        <taxon>Oceanospirillales</taxon>
        <taxon>Halomonadaceae</taxon>
        <taxon>Salinicola</taxon>
    </lineage>
</organism>
<dbReference type="InterPro" id="IPR036148">
    <property type="entry name" value="MmgE/PrpD_sf"/>
</dbReference>
<evidence type="ECO:0000256" key="1">
    <source>
        <dbReference type="ARBA" id="ARBA00006174"/>
    </source>
</evidence>
<sequence>MNNDNHASSDHTAKLGAFVSQLDFEALPTEVVKRARHAILDTLGVILGAVALPPSRQLLDMPTTLGAHRFAAVDRATPAMTALVLGTLSDMLELQDGWRFGGIHACLVIPAALAVAGHRPVSGRSLIAAVVGGYEVAHRVAWAGHPQHMASGYMPNGTAGTVGSAAAAGALLGLDAPTQAGALGTAAFLLPVSTAENLWSGYPAKPLHTGYAAKTGVEAAMLAQMGFGGCPIEGSSSRGRGFLEITSGKPVLERLSEGLEQRWTLTETYFKFYPICRQAQAAAEAALEVAASIKGEFSRIRRVTLSTYALSAQLLDRQISAESGMVAAQFSLPYIIATILKNGRMTQAELAPGALSDLETLNLSRRVEIAADDAMTQRYPQSTPAVVEVELDDGRLLRGACDAPKGDPSRPVEEKELVDKATALCAWMEAPGEVQRLCDQVLALETLDSVEPLLRQLDELMTLARSRPAVT</sequence>
<dbReference type="Gene3D" id="1.10.4100.10">
    <property type="entry name" value="2-methylcitrate dehydratase PrpD"/>
    <property type="match status" value="1"/>
</dbReference>
<evidence type="ECO:0000313" key="5">
    <source>
        <dbReference type="Proteomes" id="UP000646745"/>
    </source>
</evidence>